<organism evidence="2 3">
    <name type="scientific">Stylosanthes scabra</name>
    <dbReference type="NCBI Taxonomy" id="79078"/>
    <lineage>
        <taxon>Eukaryota</taxon>
        <taxon>Viridiplantae</taxon>
        <taxon>Streptophyta</taxon>
        <taxon>Embryophyta</taxon>
        <taxon>Tracheophyta</taxon>
        <taxon>Spermatophyta</taxon>
        <taxon>Magnoliopsida</taxon>
        <taxon>eudicotyledons</taxon>
        <taxon>Gunneridae</taxon>
        <taxon>Pentapetalae</taxon>
        <taxon>rosids</taxon>
        <taxon>fabids</taxon>
        <taxon>Fabales</taxon>
        <taxon>Fabaceae</taxon>
        <taxon>Papilionoideae</taxon>
        <taxon>50 kb inversion clade</taxon>
        <taxon>dalbergioids sensu lato</taxon>
        <taxon>Dalbergieae</taxon>
        <taxon>Pterocarpus clade</taxon>
        <taxon>Stylosanthes</taxon>
    </lineage>
</organism>
<dbReference type="EMBL" id="JASCZI010060565">
    <property type="protein sequence ID" value="MED6133993.1"/>
    <property type="molecule type" value="Genomic_DNA"/>
</dbReference>
<evidence type="ECO:0000256" key="1">
    <source>
        <dbReference type="SAM" id="MobiDB-lite"/>
    </source>
</evidence>
<sequence length="186" mass="20458">MSRRGQSSETRSRTIGEYSVGGDNRTYTLSSDSMGQPRKKKFSSRNVIVVAMPSSSNHAQSLIRIDSSWTIQPHSKYFYWLDVLVEKNIEEVGCGKNGIFMARKMKELEQRVMELNLMELNLELNLRVKNDVRGVHDNKCLHAVIVGGLKPGVGMNVNGCGSFGLAGFVVGCLTIGCFIRNLAGGG</sequence>
<dbReference type="Proteomes" id="UP001341840">
    <property type="component" value="Unassembled WGS sequence"/>
</dbReference>
<gene>
    <name evidence="2" type="ORF">PIB30_033299</name>
</gene>
<feature type="region of interest" description="Disordered" evidence="1">
    <location>
        <begin position="1"/>
        <end position="39"/>
    </location>
</feature>
<accession>A0ABU6SCZ2</accession>
<feature type="compositionally biased region" description="Polar residues" evidence="1">
    <location>
        <begin position="25"/>
        <end position="34"/>
    </location>
</feature>
<evidence type="ECO:0000313" key="2">
    <source>
        <dbReference type="EMBL" id="MED6133993.1"/>
    </source>
</evidence>
<proteinExistence type="predicted"/>
<reference evidence="2 3" key="1">
    <citation type="journal article" date="2023" name="Plants (Basel)">
        <title>Bridging the Gap: Combining Genomics and Transcriptomics Approaches to Understand Stylosanthes scabra, an Orphan Legume from the Brazilian Caatinga.</title>
        <authorList>
            <person name="Ferreira-Neto J.R.C."/>
            <person name="da Silva M.D."/>
            <person name="Binneck E."/>
            <person name="de Melo N.F."/>
            <person name="da Silva R.H."/>
            <person name="de Melo A.L.T.M."/>
            <person name="Pandolfi V."/>
            <person name="Bustamante F.O."/>
            <person name="Brasileiro-Vidal A.C."/>
            <person name="Benko-Iseppon A.M."/>
        </authorList>
    </citation>
    <scope>NUCLEOTIDE SEQUENCE [LARGE SCALE GENOMIC DNA]</scope>
    <source>
        <tissue evidence="2">Leaves</tissue>
    </source>
</reference>
<comment type="caution">
    <text evidence="2">The sequence shown here is derived from an EMBL/GenBank/DDBJ whole genome shotgun (WGS) entry which is preliminary data.</text>
</comment>
<name>A0ABU6SCZ2_9FABA</name>
<keyword evidence="3" id="KW-1185">Reference proteome</keyword>
<evidence type="ECO:0000313" key="3">
    <source>
        <dbReference type="Proteomes" id="UP001341840"/>
    </source>
</evidence>
<protein>
    <submittedName>
        <fullName evidence="2">Uncharacterized protein</fullName>
    </submittedName>
</protein>